<sequence length="1115" mass="124002">MAEISAKRRKLSLGDGAQQPTRNGGKWAETRSRSDAPTAELAVASGVFKSNVFKLQVDELLSQLRPDHGKLHSRVEKPLWKLKSIIENIPDIPPKTVSEAEKELRKRSGVSVPFPDPRPAKDTKYTLEYVAPVNINVVGSFAVKTEIKSKLTTIDLAVTIPRSLFQKKDYLNYRYFHKRAYYIACLAAGIKDAAEPGFKISWSYQEGDTLRPVILVEPTEGADEAFIRSKSRIRILTAIEEDVFPSSVTLPTSNNIRKNNVDHDQQHDSTQAVDHVPTPTYNAAIRSEASVSGFLRLQHAAGVKCPAYPDACILGRTWLQQRGFGPSFAQGGFGHFEWATVVALLLEGGGPNGKPLLSPSYSSYQIFKATIQFLSGKNLIQPFMLDAAGISKLPPSDVPVFFDGKRGMNILYKMSSWSYALLRHESLRTLKMLNDSLRDNFNGVFILKVDDPLCRFDHLISISPQTALSSTLRIVKYQSSIYKTLLKALGDRAKLINLSIPDTPAWPVELGVRPSTRENGPSITLGLLLDAEHCNRIVDHGPSAEDKEASAAFQKFWGDKSELRRFKDGSIVESLVWSDRQSDPPIVQQIVAHILKLHFGLDESRITFASYGLDAEYFNGVGALNPTAPFQPYMDAFSSLEKLLQGIDGLPLTLHQLSAASPLLRYTGTQVSSSGLVQNTPADILLQFEGSTRWPEDLTAIQMTKLAFLLKIAELLQDSGEVVSCQVGLENENSKFLNTSFLDIVLPNTITFRLRIYHDREQTLLEQQLKKKDLAARQKEDLAFALATHRRAFIQAPRHTQTIRTLSTRFPLLSPTIRLVKKWANSHLLTPHLREEFLELIVCRVFVHPYPWDSPASVITGFLRTLHFLSRWDWQLEPLIVDLNQELTSQQLSEIQTRFDAWRNIDPMMNTVTLFAASNLDPDGVTWTQFSKPPRVVAARLSALSKSAMRLVTEKRLDLHAPELFLSPLADYDFVLRLNSKYVSGGQKKKKDQVVFKNLQGLGQGGPDGDMTGFKPAAAFVDELTRLYGHAIVFFHGDGESGGGVIAGVWNQQTTKPRGWGLKIGYSTVPSNVGGGAEENGAEENGAELMPNRTAILNEIATIGGELVEKIQVNR</sequence>
<feature type="domain" description="Nrap protein" evidence="7">
    <location>
        <begin position="154"/>
        <end position="301"/>
    </location>
</feature>
<dbReference type="Gene3D" id="1.10.1410.10">
    <property type="match status" value="1"/>
</dbReference>
<accession>A0A0H1B3M3</accession>
<keyword evidence="3 5" id="KW-0694">RNA-binding</keyword>
<reference evidence="14" key="1">
    <citation type="journal article" date="2015" name="PLoS Genet.">
        <title>The dynamic genome and transcriptome of the human fungal pathogen Blastomyces and close relative Emmonsia.</title>
        <authorList>
            <person name="Munoz J.F."/>
            <person name="Gauthier G.M."/>
            <person name="Desjardins C.A."/>
            <person name="Gallo J.E."/>
            <person name="Holder J."/>
            <person name="Sullivan T.D."/>
            <person name="Marty A.J."/>
            <person name="Carmen J.C."/>
            <person name="Chen Z."/>
            <person name="Ding L."/>
            <person name="Gujja S."/>
            <person name="Magrini V."/>
            <person name="Misas E."/>
            <person name="Mitreva M."/>
            <person name="Priest M."/>
            <person name="Saif S."/>
            <person name="Whiston E.A."/>
            <person name="Young S."/>
            <person name="Zeng Q."/>
            <person name="Goldman W.E."/>
            <person name="Mardis E.R."/>
            <person name="Taylor J.W."/>
            <person name="McEwen J.G."/>
            <person name="Clay O.K."/>
            <person name="Klein B.S."/>
            <person name="Cuomo C.A."/>
        </authorList>
    </citation>
    <scope>NUCLEOTIDE SEQUENCE [LARGE SCALE GENOMIC DNA]</scope>
    <source>
        <strain evidence="14">UAMH 139</strain>
    </source>
</reference>
<dbReference type="Pfam" id="PF03813">
    <property type="entry name" value="Nrap"/>
    <property type="match status" value="1"/>
</dbReference>
<keyword evidence="5" id="KW-0687">Ribonucleoprotein</keyword>
<dbReference type="GO" id="GO:0006364">
    <property type="term" value="P:rRNA processing"/>
    <property type="evidence" value="ECO:0007669"/>
    <property type="project" value="UniProtKB-KW"/>
</dbReference>
<keyword evidence="5" id="KW-0698">rRNA processing</keyword>
<keyword evidence="14" id="KW-1185">Reference proteome</keyword>
<dbReference type="STRING" id="2060906.A0A0H1B3M3"/>
<dbReference type="Gene3D" id="3.30.70.3030">
    <property type="match status" value="1"/>
</dbReference>
<evidence type="ECO:0000259" key="8">
    <source>
        <dbReference type="Pfam" id="PF17403"/>
    </source>
</evidence>
<dbReference type="Pfam" id="PF17405">
    <property type="entry name" value="Nrap_D4"/>
    <property type="match status" value="1"/>
</dbReference>
<evidence type="ECO:0000256" key="5">
    <source>
        <dbReference type="RuleBase" id="RU364032"/>
    </source>
</evidence>
<dbReference type="AlphaFoldDB" id="A0A0H1B3M3"/>
<dbReference type="GO" id="GO:0032040">
    <property type="term" value="C:small-subunit processome"/>
    <property type="evidence" value="ECO:0007669"/>
    <property type="project" value="TreeGrafter"/>
</dbReference>
<keyword evidence="4 5" id="KW-0539">Nucleus</keyword>
<proteinExistence type="inferred from homology"/>
<dbReference type="GO" id="GO:0003723">
    <property type="term" value="F:RNA binding"/>
    <property type="evidence" value="ECO:0007669"/>
    <property type="project" value="UniProtKB-KW"/>
</dbReference>
<dbReference type="InterPro" id="IPR035368">
    <property type="entry name" value="Nrap_D3"/>
</dbReference>
<protein>
    <recommendedName>
        <fullName evidence="5">U3 small nucleolar RNA-associated protein 22</fullName>
    </recommendedName>
</protein>
<organism evidence="13 14">
    <name type="scientific">Blastomyces silverae</name>
    <dbReference type="NCBI Taxonomy" id="2060906"/>
    <lineage>
        <taxon>Eukaryota</taxon>
        <taxon>Fungi</taxon>
        <taxon>Dikarya</taxon>
        <taxon>Ascomycota</taxon>
        <taxon>Pezizomycotina</taxon>
        <taxon>Eurotiomycetes</taxon>
        <taxon>Eurotiomycetidae</taxon>
        <taxon>Onygenales</taxon>
        <taxon>Ajellomycetaceae</taxon>
        <taxon>Blastomyces</taxon>
    </lineage>
</organism>
<feature type="domain" description="Nrap protein" evidence="11">
    <location>
        <begin position="810"/>
        <end position="960"/>
    </location>
</feature>
<feature type="domain" description="Nrap protein" evidence="12">
    <location>
        <begin position="969"/>
        <end position="1111"/>
    </location>
</feature>
<dbReference type="InterPro" id="IPR035369">
    <property type="entry name" value="Nrap_D4"/>
</dbReference>
<evidence type="ECO:0000313" key="13">
    <source>
        <dbReference type="EMBL" id="KLJ05683.1"/>
    </source>
</evidence>
<evidence type="ECO:0000259" key="9">
    <source>
        <dbReference type="Pfam" id="PF17404"/>
    </source>
</evidence>
<dbReference type="GO" id="GO:0034456">
    <property type="term" value="C:UTP-C complex"/>
    <property type="evidence" value="ECO:0007669"/>
    <property type="project" value="TreeGrafter"/>
</dbReference>
<evidence type="ECO:0000256" key="3">
    <source>
        <dbReference type="ARBA" id="ARBA00022884"/>
    </source>
</evidence>
<evidence type="ECO:0000256" key="4">
    <source>
        <dbReference type="ARBA" id="ARBA00023242"/>
    </source>
</evidence>
<dbReference type="OrthoDB" id="10251401at2759"/>
<evidence type="ECO:0000259" key="7">
    <source>
        <dbReference type="Pfam" id="PF03813"/>
    </source>
</evidence>
<feature type="region of interest" description="Disordered" evidence="6">
    <location>
        <begin position="254"/>
        <end position="275"/>
    </location>
</feature>
<dbReference type="Proteomes" id="UP000053573">
    <property type="component" value="Unassembled WGS sequence"/>
</dbReference>
<dbReference type="EMBL" id="LDEV01003553">
    <property type="protein sequence ID" value="KLJ05683.1"/>
    <property type="molecule type" value="Genomic_DNA"/>
</dbReference>
<evidence type="ECO:0000256" key="1">
    <source>
        <dbReference type="ARBA" id="ARBA00004604"/>
    </source>
</evidence>
<keyword evidence="5" id="KW-0690">Ribosome biogenesis</keyword>
<evidence type="ECO:0000259" key="12">
    <source>
        <dbReference type="Pfam" id="PF17407"/>
    </source>
</evidence>
<dbReference type="InterPro" id="IPR035370">
    <property type="entry name" value="Nrap_D5"/>
</dbReference>
<dbReference type="InterPro" id="IPR035371">
    <property type="entry name" value="Nrap_D6"/>
</dbReference>
<dbReference type="GO" id="GO:0006409">
    <property type="term" value="P:tRNA export from nucleus"/>
    <property type="evidence" value="ECO:0007669"/>
    <property type="project" value="TreeGrafter"/>
</dbReference>
<dbReference type="Pfam" id="PF17404">
    <property type="entry name" value="Nrap_D3"/>
    <property type="match status" value="1"/>
</dbReference>
<evidence type="ECO:0000256" key="6">
    <source>
        <dbReference type="SAM" id="MobiDB-lite"/>
    </source>
</evidence>
<dbReference type="InterPro" id="IPR035367">
    <property type="entry name" value="Nrap_D2"/>
</dbReference>
<gene>
    <name evidence="13" type="ORF">EMPG_10882</name>
</gene>
<feature type="domain" description="Nrap protein" evidence="9">
    <location>
        <begin position="454"/>
        <end position="599"/>
    </location>
</feature>
<dbReference type="Pfam" id="PF17403">
    <property type="entry name" value="Nrap_D2"/>
    <property type="match status" value="1"/>
</dbReference>
<evidence type="ECO:0000313" key="14">
    <source>
        <dbReference type="Proteomes" id="UP000053573"/>
    </source>
</evidence>
<comment type="similarity">
    <text evidence="2 5">Belongs to the NRAP family.</text>
</comment>
<feature type="region of interest" description="Disordered" evidence="6">
    <location>
        <begin position="1"/>
        <end position="36"/>
    </location>
</feature>
<dbReference type="PANTHER" id="PTHR17972:SF0">
    <property type="entry name" value="NUCLEOLAR PROTEIN 6"/>
    <property type="match status" value="1"/>
</dbReference>
<feature type="domain" description="Nrap protein" evidence="10">
    <location>
        <begin position="627"/>
        <end position="808"/>
    </location>
</feature>
<comment type="caution">
    <text evidence="13">The sequence shown here is derived from an EMBL/GenBank/DDBJ whole genome shotgun (WGS) entry which is preliminary data.</text>
</comment>
<feature type="domain" description="Nrap protein" evidence="8">
    <location>
        <begin position="308"/>
        <end position="448"/>
    </location>
</feature>
<dbReference type="InterPro" id="IPR035082">
    <property type="entry name" value="Nrap_D1"/>
</dbReference>
<name>A0A0H1B3M3_9EURO</name>
<comment type="subcellular location">
    <subcellularLocation>
        <location evidence="1 5">Nucleus</location>
        <location evidence="1 5">Nucleolus</location>
    </subcellularLocation>
</comment>
<dbReference type="GO" id="GO:0032545">
    <property type="term" value="C:CURI complex"/>
    <property type="evidence" value="ECO:0007669"/>
    <property type="project" value="TreeGrafter"/>
</dbReference>
<dbReference type="Pfam" id="PF17406">
    <property type="entry name" value="Nrap_D5"/>
    <property type="match status" value="1"/>
</dbReference>
<evidence type="ECO:0000259" key="10">
    <source>
        <dbReference type="Pfam" id="PF17405"/>
    </source>
</evidence>
<evidence type="ECO:0000256" key="2">
    <source>
        <dbReference type="ARBA" id="ARBA00006674"/>
    </source>
</evidence>
<evidence type="ECO:0000259" key="11">
    <source>
        <dbReference type="Pfam" id="PF17406"/>
    </source>
</evidence>
<dbReference type="InterPro" id="IPR005554">
    <property type="entry name" value="NOL6/Upt22"/>
</dbReference>
<dbReference type="Pfam" id="PF17407">
    <property type="entry name" value="Nrap_D6"/>
    <property type="match status" value="1"/>
</dbReference>
<dbReference type="PANTHER" id="PTHR17972">
    <property type="entry name" value="NUCLEOLAR RNA-ASSOCIATED PROTEIN"/>
    <property type="match status" value="1"/>
</dbReference>